<name>A0A830HFQ6_9CHLO</name>
<accession>A0A830HFQ6</accession>
<feature type="compositionally biased region" description="Low complexity" evidence="7">
    <location>
        <begin position="31"/>
        <end position="44"/>
    </location>
</feature>
<comment type="similarity">
    <text evidence="6">Belongs to the ubiquitin-conjugating enzyme family.</text>
</comment>
<dbReference type="Gene3D" id="3.10.110.10">
    <property type="entry name" value="Ubiquitin Conjugating Enzyme"/>
    <property type="match status" value="1"/>
</dbReference>
<dbReference type="SMART" id="SM00212">
    <property type="entry name" value="UBCc"/>
    <property type="match status" value="1"/>
</dbReference>
<evidence type="ECO:0000256" key="2">
    <source>
        <dbReference type="ARBA" id="ARBA00022741"/>
    </source>
</evidence>
<dbReference type="Pfam" id="PF00179">
    <property type="entry name" value="UQ_con"/>
    <property type="match status" value="1"/>
</dbReference>
<dbReference type="PANTHER" id="PTHR24067">
    <property type="entry name" value="UBIQUITIN-CONJUGATING ENZYME E2"/>
    <property type="match status" value="1"/>
</dbReference>
<keyword evidence="10" id="KW-1185">Reference proteome</keyword>
<protein>
    <submittedName>
        <fullName evidence="9">Ubiquitin-conjugating enzyme E2 C</fullName>
    </submittedName>
</protein>
<evidence type="ECO:0000313" key="9">
    <source>
        <dbReference type="EMBL" id="GHP05572.1"/>
    </source>
</evidence>
<evidence type="ECO:0000313" key="10">
    <source>
        <dbReference type="Proteomes" id="UP000660262"/>
    </source>
</evidence>
<dbReference type="SUPFAM" id="SSF54495">
    <property type="entry name" value="UBC-like"/>
    <property type="match status" value="1"/>
</dbReference>
<keyword evidence="4 6" id="KW-0067">ATP-binding</keyword>
<keyword evidence="1" id="KW-0808">Transferase</keyword>
<evidence type="ECO:0000256" key="3">
    <source>
        <dbReference type="ARBA" id="ARBA00022786"/>
    </source>
</evidence>
<dbReference type="GO" id="GO:0016740">
    <property type="term" value="F:transferase activity"/>
    <property type="evidence" value="ECO:0007669"/>
    <property type="project" value="UniProtKB-KW"/>
</dbReference>
<organism evidence="9 10">
    <name type="scientific">Pycnococcus provasolii</name>
    <dbReference type="NCBI Taxonomy" id="41880"/>
    <lineage>
        <taxon>Eukaryota</taxon>
        <taxon>Viridiplantae</taxon>
        <taxon>Chlorophyta</taxon>
        <taxon>Pseudoscourfieldiophyceae</taxon>
        <taxon>Pseudoscourfieldiales</taxon>
        <taxon>Pycnococcaceae</taxon>
        <taxon>Pycnococcus</taxon>
    </lineage>
</organism>
<evidence type="ECO:0000259" key="8">
    <source>
        <dbReference type="PROSITE" id="PS50127"/>
    </source>
</evidence>
<evidence type="ECO:0000256" key="6">
    <source>
        <dbReference type="RuleBase" id="RU362109"/>
    </source>
</evidence>
<proteinExistence type="inferred from homology"/>
<evidence type="ECO:0000256" key="4">
    <source>
        <dbReference type="ARBA" id="ARBA00022840"/>
    </source>
</evidence>
<dbReference type="PROSITE" id="PS00183">
    <property type="entry name" value="UBC_1"/>
    <property type="match status" value="1"/>
</dbReference>
<dbReference type="EMBL" id="BNJQ01000010">
    <property type="protein sequence ID" value="GHP05572.1"/>
    <property type="molecule type" value="Genomic_DNA"/>
</dbReference>
<dbReference type="FunFam" id="3.10.110.10:FF:000047">
    <property type="entry name" value="ubiquitin-conjugating enzyme E2 20"/>
    <property type="match status" value="1"/>
</dbReference>
<sequence length="193" mass="20818">MPGDTEQLAVVDGVGPGTAAAGSGAVEASKAHASSQPTTQSSAQVTKRLQSELMALMTSAQNDGVSAFPDGDNIFIWIGTIVGGAGTVYENLSYKLSLKFPVDYPFQPPTVKFETPCFHPNVDQYGNICLDILREKWSASYTVRTILLSIQSLLGEPNNESPLNGYAAHLWSNEEEYLKVLTKKYQEAVGTNK</sequence>
<feature type="active site" description="Glycyl thioester intermediate" evidence="5">
    <location>
        <position position="129"/>
    </location>
</feature>
<evidence type="ECO:0000256" key="5">
    <source>
        <dbReference type="PROSITE-ProRule" id="PRU10133"/>
    </source>
</evidence>
<keyword evidence="3 6" id="KW-0833">Ubl conjugation pathway</keyword>
<dbReference type="InterPro" id="IPR000608">
    <property type="entry name" value="UBC"/>
</dbReference>
<dbReference type="OrthoDB" id="10253686at2759"/>
<dbReference type="GO" id="GO:0005524">
    <property type="term" value="F:ATP binding"/>
    <property type="evidence" value="ECO:0007669"/>
    <property type="project" value="UniProtKB-UniRule"/>
</dbReference>
<reference evidence="9" key="1">
    <citation type="submission" date="2020-10" db="EMBL/GenBank/DDBJ databases">
        <title>Unveiling of a novel bifunctional photoreceptor, Dualchrome1, isolated from a cosmopolitan green alga.</title>
        <authorList>
            <person name="Suzuki S."/>
            <person name="Kawachi M."/>
        </authorList>
    </citation>
    <scope>NUCLEOTIDE SEQUENCE</scope>
    <source>
        <strain evidence="9">NIES 2893</strain>
    </source>
</reference>
<evidence type="ECO:0000256" key="1">
    <source>
        <dbReference type="ARBA" id="ARBA00022679"/>
    </source>
</evidence>
<dbReference type="InterPro" id="IPR023313">
    <property type="entry name" value="UBQ-conjugating_AS"/>
</dbReference>
<keyword evidence="2 6" id="KW-0547">Nucleotide-binding</keyword>
<dbReference type="Proteomes" id="UP000660262">
    <property type="component" value="Unassembled WGS sequence"/>
</dbReference>
<gene>
    <name evidence="9" type="ORF">PPROV_000432200</name>
</gene>
<dbReference type="AlphaFoldDB" id="A0A830HFQ6"/>
<comment type="caution">
    <text evidence="9">The sequence shown here is derived from an EMBL/GenBank/DDBJ whole genome shotgun (WGS) entry which is preliminary data.</text>
</comment>
<dbReference type="InterPro" id="IPR050113">
    <property type="entry name" value="Ub_conjugating_enzyme"/>
</dbReference>
<dbReference type="InterPro" id="IPR016135">
    <property type="entry name" value="UBQ-conjugating_enzyme/RWD"/>
</dbReference>
<feature type="domain" description="UBC core" evidence="8">
    <location>
        <begin position="44"/>
        <end position="193"/>
    </location>
</feature>
<evidence type="ECO:0000256" key="7">
    <source>
        <dbReference type="SAM" id="MobiDB-lite"/>
    </source>
</evidence>
<dbReference type="PROSITE" id="PS50127">
    <property type="entry name" value="UBC_2"/>
    <property type="match status" value="1"/>
</dbReference>
<dbReference type="CDD" id="cd23791">
    <property type="entry name" value="UBCc_UBE2C"/>
    <property type="match status" value="1"/>
</dbReference>
<feature type="region of interest" description="Disordered" evidence="7">
    <location>
        <begin position="19"/>
        <end position="44"/>
    </location>
</feature>